<organism evidence="2 4">
    <name type="scientific">Xanthobacter flavus</name>
    <dbReference type="NCBI Taxonomy" id="281"/>
    <lineage>
        <taxon>Bacteria</taxon>
        <taxon>Pseudomonadati</taxon>
        <taxon>Pseudomonadota</taxon>
        <taxon>Alphaproteobacteria</taxon>
        <taxon>Hyphomicrobiales</taxon>
        <taxon>Xanthobacteraceae</taxon>
        <taxon>Xanthobacter</taxon>
    </lineage>
</organism>
<protein>
    <submittedName>
        <fullName evidence="2">Uncharacterized protein</fullName>
    </submittedName>
</protein>
<dbReference type="Proteomes" id="UP001245370">
    <property type="component" value="Unassembled WGS sequence"/>
</dbReference>
<evidence type="ECO:0000313" key="3">
    <source>
        <dbReference type="EMBL" id="MDR6333350.1"/>
    </source>
</evidence>
<keyword evidence="1" id="KW-0812">Transmembrane</keyword>
<sequence length="155" mass="16276">MDHRTDHRCVAGSAPQALRRTLRKSLGNAAVAGLLLLGGAAPALALMSPQVYATARDGAKSVIVLEVESVAITPRAFGTCGVTGTVKLVERGTAYSVGQKVTLDIPCARPNALPPLGGTIYQETDRLQAAKFGRAYLDADGKLVLSQYFQLEALP</sequence>
<reference evidence="2" key="1">
    <citation type="submission" date="2022-12" db="EMBL/GenBank/DDBJ databases">
        <title>Reference genome sequencing for broad-spectrum identification of bacterial and archaeal isolates by mass spectrometry.</title>
        <authorList>
            <person name="Sekiguchi Y."/>
            <person name="Tourlousse D.M."/>
        </authorList>
    </citation>
    <scope>NUCLEOTIDE SEQUENCE</scope>
    <source>
        <strain evidence="2">301</strain>
    </source>
</reference>
<evidence type="ECO:0000313" key="4">
    <source>
        <dbReference type="Proteomes" id="UP001144397"/>
    </source>
</evidence>
<evidence type="ECO:0000313" key="2">
    <source>
        <dbReference type="EMBL" id="GLI21625.1"/>
    </source>
</evidence>
<proteinExistence type="predicted"/>
<dbReference type="GeneID" id="95762093"/>
<keyword evidence="1" id="KW-1133">Transmembrane helix</keyword>
<reference evidence="3 5" key="2">
    <citation type="submission" date="2023-07" db="EMBL/GenBank/DDBJ databases">
        <title>Genomic Encyclopedia of Type Strains, Phase IV (KMG-IV): sequencing the most valuable type-strain genomes for metagenomic binning, comparative biology and taxonomic classification.</title>
        <authorList>
            <person name="Goeker M."/>
        </authorList>
    </citation>
    <scope>NUCLEOTIDE SEQUENCE [LARGE SCALE GENOMIC DNA]</scope>
    <source>
        <strain evidence="3 5">DSM 338</strain>
    </source>
</reference>
<name>A0A9W6CJQ3_XANFL</name>
<evidence type="ECO:0000313" key="5">
    <source>
        <dbReference type="Proteomes" id="UP001245370"/>
    </source>
</evidence>
<evidence type="ECO:0000256" key="1">
    <source>
        <dbReference type="SAM" id="Phobius"/>
    </source>
</evidence>
<keyword evidence="1" id="KW-0472">Membrane</keyword>
<comment type="caution">
    <text evidence="2">The sequence shown here is derived from an EMBL/GenBank/DDBJ whole genome shotgun (WGS) entry which is preliminary data.</text>
</comment>
<gene>
    <name evidence="3" type="ORF">GGQ86_001814</name>
    <name evidence="2" type="ORF">XFLAVUS301_12990</name>
</gene>
<dbReference type="AlphaFoldDB" id="A0A9W6CJQ3"/>
<dbReference type="Proteomes" id="UP001144397">
    <property type="component" value="Unassembled WGS sequence"/>
</dbReference>
<dbReference type="EMBL" id="BSDO01000001">
    <property type="protein sequence ID" value="GLI21625.1"/>
    <property type="molecule type" value="Genomic_DNA"/>
</dbReference>
<accession>A0A9W6CJQ3</accession>
<dbReference type="EMBL" id="JAVDPY010000002">
    <property type="protein sequence ID" value="MDR6333350.1"/>
    <property type="molecule type" value="Genomic_DNA"/>
</dbReference>
<feature type="transmembrane region" description="Helical" evidence="1">
    <location>
        <begin position="26"/>
        <end position="47"/>
    </location>
</feature>
<dbReference type="RefSeq" id="WP_281806279.1">
    <property type="nucleotide sequence ID" value="NZ_BSDO01000001.1"/>
</dbReference>
<keyword evidence="5" id="KW-1185">Reference proteome</keyword>